<name>A0AC58S4Y4_TOBAC</name>
<evidence type="ECO:0000313" key="1">
    <source>
        <dbReference type="Proteomes" id="UP000790787"/>
    </source>
</evidence>
<sequence length="144" mass="16702">MWLAVQGRLLTKERMLTLGLQCKNTTCVLCDGVGMESAMHLFSDCVWSTQLWEMLNQWSGTKLQQQDALQSISRIQSRRWSVMKKSIIIAVYGADLYQIWQAKNWKMFRESTVQSNIIVQQIQSVIRERVDMVKNSKRAGKLDT</sequence>
<keyword evidence="1" id="KW-1185">Reference proteome</keyword>
<evidence type="ECO:0000313" key="2">
    <source>
        <dbReference type="RefSeq" id="XP_075080005.1"/>
    </source>
</evidence>
<organism evidence="1 2">
    <name type="scientific">Nicotiana tabacum</name>
    <name type="common">Common tobacco</name>
    <dbReference type="NCBI Taxonomy" id="4097"/>
    <lineage>
        <taxon>Eukaryota</taxon>
        <taxon>Viridiplantae</taxon>
        <taxon>Streptophyta</taxon>
        <taxon>Embryophyta</taxon>
        <taxon>Tracheophyta</taxon>
        <taxon>Spermatophyta</taxon>
        <taxon>Magnoliopsida</taxon>
        <taxon>eudicotyledons</taxon>
        <taxon>Gunneridae</taxon>
        <taxon>Pentapetalae</taxon>
        <taxon>asterids</taxon>
        <taxon>lamiids</taxon>
        <taxon>Solanales</taxon>
        <taxon>Solanaceae</taxon>
        <taxon>Nicotianoideae</taxon>
        <taxon>Nicotianeae</taxon>
        <taxon>Nicotiana</taxon>
    </lineage>
</organism>
<reference evidence="2" key="2">
    <citation type="submission" date="2025-08" db="UniProtKB">
        <authorList>
            <consortium name="RefSeq"/>
        </authorList>
    </citation>
    <scope>IDENTIFICATION</scope>
    <source>
        <tissue evidence="2">Leaf</tissue>
    </source>
</reference>
<reference evidence="1" key="1">
    <citation type="journal article" date="2014" name="Nat. Commun.">
        <title>The tobacco genome sequence and its comparison with those of tomato and potato.</title>
        <authorList>
            <person name="Sierro N."/>
            <person name="Battey J.N."/>
            <person name="Ouadi S."/>
            <person name="Bakaher N."/>
            <person name="Bovet L."/>
            <person name="Willig A."/>
            <person name="Goepfert S."/>
            <person name="Peitsch M.C."/>
            <person name="Ivanov N.V."/>
        </authorList>
    </citation>
    <scope>NUCLEOTIDE SEQUENCE [LARGE SCALE GENOMIC DNA]</scope>
</reference>
<dbReference type="Proteomes" id="UP000790787">
    <property type="component" value="Chromosome 10"/>
</dbReference>
<accession>A0AC58S4Y4</accession>
<proteinExistence type="predicted"/>
<gene>
    <name evidence="2" type="primary">LOC142165327</name>
</gene>
<protein>
    <submittedName>
        <fullName evidence="2">Uncharacterized protein LOC142165327</fullName>
    </submittedName>
</protein>
<dbReference type="RefSeq" id="XP_075080005.1">
    <property type="nucleotide sequence ID" value="XM_075223904.1"/>
</dbReference>